<dbReference type="Proteomes" id="UP001302719">
    <property type="component" value="Chromosome"/>
</dbReference>
<dbReference type="SUPFAM" id="SSF55874">
    <property type="entry name" value="ATPase domain of HSP90 chaperone/DNA topoisomerase II/histidine kinase"/>
    <property type="match status" value="1"/>
</dbReference>
<dbReference type="InterPro" id="IPR014762">
    <property type="entry name" value="DNA_mismatch_repair_CS"/>
</dbReference>
<dbReference type="EMBL" id="CP116967">
    <property type="protein sequence ID" value="WNM58734.1"/>
    <property type="molecule type" value="Genomic_DNA"/>
</dbReference>
<dbReference type="Gene3D" id="3.30.1540.20">
    <property type="entry name" value="MutL, C-terminal domain, dimerisation subdomain"/>
    <property type="match status" value="1"/>
</dbReference>
<dbReference type="InterPro" id="IPR013507">
    <property type="entry name" value="DNA_mismatch_S5_2-like"/>
</dbReference>
<dbReference type="Pfam" id="PF13589">
    <property type="entry name" value="HATPase_c_3"/>
    <property type="match status" value="1"/>
</dbReference>
<dbReference type="Gene3D" id="3.30.230.10">
    <property type="match status" value="1"/>
</dbReference>
<dbReference type="NCBIfam" id="TIGR00585">
    <property type="entry name" value="mutl"/>
    <property type="match status" value="1"/>
</dbReference>
<dbReference type="SMART" id="SM00853">
    <property type="entry name" value="MutL_C"/>
    <property type="match status" value="1"/>
</dbReference>
<dbReference type="SMART" id="SM01340">
    <property type="entry name" value="DNA_mis_repair"/>
    <property type="match status" value="1"/>
</dbReference>
<dbReference type="RefSeq" id="WP_312644939.1">
    <property type="nucleotide sequence ID" value="NZ_CP116967.1"/>
</dbReference>
<feature type="domain" description="MutL C-terminal dimerisation" evidence="7">
    <location>
        <begin position="408"/>
        <end position="551"/>
    </location>
</feature>
<evidence type="ECO:0000259" key="7">
    <source>
        <dbReference type="SMART" id="SM00853"/>
    </source>
</evidence>
<evidence type="ECO:0000256" key="3">
    <source>
        <dbReference type="ARBA" id="ARBA00022763"/>
    </source>
</evidence>
<dbReference type="GO" id="GO:0006298">
    <property type="term" value="P:mismatch repair"/>
    <property type="evidence" value="ECO:0007669"/>
    <property type="project" value="UniProtKB-UniRule"/>
</dbReference>
<gene>
    <name evidence="5 9" type="primary">mutL</name>
    <name evidence="9" type="ORF">PP769_02910</name>
</gene>
<keyword evidence="9" id="KW-0378">Hydrolase</keyword>
<organism evidence="9 10">
    <name type="scientific">Candidatus Nitrospira allomarina</name>
    <dbReference type="NCBI Taxonomy" id="3020900"/>
    <lineage>
        <taxon>Bacteria</taxon>
        <taxon>Pseudomonadati</taxon>
        <taxon>Nitrospirota</taxon>
        <taxon>Nitrospiria</taxon>
        <taxon>Nitrospirales</taxon>
        <taxon>Nitrospiraceae</taxon>
        <taxon>Nitrospira</taxon>
    </lineage>
</organism>
<keyword evidence="9" id="KW-0540">Nuclease</keyword>
<feature type="region of interest" description="Disordered" evidence="6">
    <location>
        <begin position="335"/>
        <end position="359"/>
    </location>
</feature>
<evidence type="ECO:0000259" key="8">
    <source>
        <dbReference type="SMART" id="SM01340"/>
    </source>
</evidence>
<feature type="domain" description="DNA mismatch repair protein S5" evidence="8">
    <location>
        <begin position="214"/>
        <end position="332"/>
    </location>
</feature>
<dbReference type="InterPro" id="IPR020667">
    <property type="entry name" value="DNA_mismatch_repair_MutL"/>
</dbReference>
<evidence type="ECO:0000256" key="1">
    <source>
        <dbReference type="ARBA" id="ARBA00006082"/>
    </source>
</evidence>
<evidence type="ECO:0000256" key="2">
    <source>
        <dbReference type="ARBA" id="ARBA00021975"/>
    </source>
</evidence>
<dbReference type="GO" id="GO:0032300">
    <property type="term" value="C:mismatch repair complex"/>
    <property type="evidence" value="ECO:0007669"/>
    <property type="project" value="InterPro"/>
</dbReference>
<keyword evidence="9" id="KW-0255">Endonuclease</keyword>
<dbReference type="GO" id="GO:0004519">
    <property type="term" value="F:endonuclease activity"/>
    <property type="evidence" value="ECO:0007669"/>
    <property type="project" value="UniProtKB-KW"/>
</dbReference>
<evidence type="ECO:0000256" key="6">
    <source>
        <dbReference type="SAM" id="MobiDB-lite"/>
    </source>
</evidence>
<dbReference type="CDD" id="cd00782">
    <property type="entry name" value="MutL_Trans"/>
    <property type="match status" value="1"/>
</dbReference>
<dbReference type="GO" id="GO:0140664">
    <property type="term" value="F:ATP-dependent DNA damage sensor activity"/>
    <property type="evidence" value="ECO:0007669"/>
    <property type="project" value="InterPro"/>
</dbReference>
<dbReference type="AlphaFoldDB" id="A0AA96GB05"/>
<dbReference type="PROSITE" id="PS00058">
    <property type="entry name" value="DNA_MISMATCH_REPAIR_1"/>
    <property type="match status" value="1"/>
</dbReference>
<dbReference type="GO" id="GO:0030983">
    <property type="term" value="F:mismatched DNA binding"/>
    <property type="evidence" value="ECO:0007669"/>
    <property type="project" value="InterPro"/>
</dbReference>
<dbReference type="Pfam" id="PF08676">
    <property type="entry name" value="MutL_C"/>
    <property type="match status" value="1"/>
</dbReference>
<dbReference type="InterPro" id="IPR042121">
    <property type="entry name" value="MutL_C_regsub"/>
</dbReference>
<keyword evidence="10" id="KW-1185">Reference proteome</keyword>
<dbReference type="InterPro" id="IPR014790">
    <property type="entry name" value="MutL_C"/>
</dbReference>
<dbReference type="HAMAP" id="MF_00149">
    <property type="entry name" value="DNA_mis_repair"/>
    <property type="match status" value="1"/>
</dbReference>
<dbReference type="SUPFAM" id="SSF118116">
    <property type="entry name" value="DNA mismatch repair protein MutL"/>
    <property type="match status" value="1"/>
</dbReference>
<dbReference type="PANTHER" id="PTHR10073:SF12">
    <property type="entry name" value="DNA MISMATCH REPAIR PROTEIN MLH1"/>
    <property type="match status" value="1"/>
</dbReference>
<evidence type="ECO:0000256" key="4">
    <source>
        <dbReference type="ARBA" id="ARBA00023204"/>
    </source>
</evidence>
<protein>
    <recommendedName>
        <fullName evidence="2 5">DNA mismatch repair protein MutL</fullName>
    </recommendedName>
</protein>
<dbReference type="InterPro" id="IPR036890">
    <property type="entry name" value="HATPase_C_sf"/>
</dbReference>
<dbReference type="GO" id="GO:0016887">
    <property type="term" value="F:ATP hydrolysis activity"/>
    <property type="evidence" value="ECO:0007669"/>
    <property type="project" value="InterPro"/>
</dbReference>
<accession>A0AA96GB05</accession>
<sequence>MLSTVTGKVQILPDSVSCRIAAGEVVERPASVVKELVDNSLDAGSTLITVEVEEGGRRVIRVIDNGTGMTRMDAQLAYQRFATSKLRSEDDLLTLMTMGFRGEALPSIASISRFCLKTVPRESTLGTQTQSTGGVTWEVQDYTGPQGTQVEVRDLFFNTPGRLKFLKTVPTEFSKICYVVQQAAAVHPEIHFRLRHQNHKVLEYPAVSSLQDRLLQIYGPDFLERFLPVTYNAGSFQLTGYTVSPHHARGSRAPQEIFVNGRPIKNSTISHAVVEAYGSFLPKGKHPQFTIFIHLDPQSIDINVHPTKREIRFSHPEFIHTGVLRGIKALFFTQPSSDIPSDEHKKKTGPVPHSARPPSGSLTVAPAPFQHASVIPGDSTNRHPALSLFVQEPPAIYTDTEQPYEVYPLGQIHHTYLLGQIDQNLFIVDQHTAHERVRFERLLRSWKKKEVLQQPLLIPEPVELLPHQGELLEEWLPLLAQAGLEVERFGTTSYVVRAIPAILGNISVGPLVLELLDELSEWQSTDSLDNTIKPILATMACQSAVQAGRPMTQPEITILLQDWAQENFPMTCPHGRRVAVRHSLEELHTLFARPLK</sequence>
<dbReference type="InterPro" id="IPR037198">
    <property type="entry name" value="MutL_C_sf"/>
</dbReference>
<dbReference type="Pfam" id="PF01119">
    <property type="entry name" value="DNA_mis_repair"/>
    <property type="match status" value="1"/>
</dbReference>
<keyword evidence="3 5" id="KW-0227">DNA damage</keyword>
<comment type="similarity">
    <text evidence="1 5">Belongs to the DNA mismatch repair MutL/HexB family.</text>
</comment>
<reference evidence="9 10" key="1">
    <citation type="submission" date="2023-01" db="EMBL/GenBank/DDBJ databases">
        <title>Cultivation and genomic characterization of new, ubiquitous marine nitrite-oxidizing bacteria from the Nitrospirales.</title>
        <authorList>
            <person name="Mueller A.J."/>
            <person name="Daebeler A."/>
            <person name="Herbold C.W."/>
            <person name="Kirkegaard R.H."/>
            <person name="Daims H."/>
        </authorList>
    </citation>
    <scope>NUCLEOTIDE SEQUENCE [LARGE SCALE GENOMIC DNA]</scope>
    <source>
        <strain evidence="9 10">VA</strain>
    </source>
</reference>
<dbReference type="InterPro" id="IPR002099">
    <property type="entry name" value="MutL/Mlh/PMS"/>
</dbReference>
<dbReference type="GO" id="GO:0005524">
    <property type="term" value="F:ATP binding"/>
    <property type="evidence" value="ECO:0007669"/>
    <property type="project" value="InterPro"/>
</dbReference>
<evidence type="ECO:0000313" key="9">
    <source>
        <dbReference type="EMBL" id="WNM58734.1"/>
    </source>
</evidence>
<dbReference type="CDD" id="cd16926">
    <property type="entry name" value="HATPase_MutL-MLH-PMS-like"/>
    <property type="match status" value="1"/>
</dbReference>
<comment type="function">
    <text evidence="5">This protein is involved in the repair of mismatches in DNA. It is required for dam-dependent methyl-directed DNA mismatch repair. May act as a 'molecular matchmaker', a protein that promotes the formation of a stable complex between two or more DNA-binding proteins in an ATP-dependent manner without itself being part of a final effector complex.</text>
</comment>
<proteinExistence type="inferred from homology"/>
<dbReference type="InterPro" id="IPR014721">
    <property type="entry name" value="Ribsml_uS5_D2-typ_fold_subgr"/>
</dbReference>
<dbReference type="SUPFAM" id="SSF54211">
    <property type="entry name" value="Ribosomal protein S5 domain 2-like"/>
    <property type="match status" value="1"/>
</dbReference>
<keyword evidence="4 5" id="KW-0234">DNA repair</keyword>
<evidence type="ECO:0000256" key="5">
    <source>
        <dbReference type="HAMAP-Rule" id="MF_00149"/>
    </source>
</evidence>
<dbReference type="InterPro" id="IPR020568">
    <property type="entry name" value="Ribosomal_Su5_D2-typ_SF"/>
</dbReference>
<dbReference type="KEGG" id="nall:PP769_02910"/>
<dbReference type="Gene3D" id="3.30.565.10">
    <property type="entry name" value="Histidine kinase-like ATPase, C-terminal domain"/>
    <property type="match status" value="1"/>
</dbReference>
<dbReference type="PANTHER" id="PTHR10073">
    <property type="entry name" value="DNA MISMATCH REPAIR PROTEIN MLH, PMS, MUTL"/>
    <property type="match status" value="1"/>
</dbReference>
<evidence type="ECO:0000313" key="10">
    <source>
        <dbReference type="Proteomes" id="UP001302719"/>
    </source>
</evidence>
<dbReference type="InterPro" id="IPR038973">
    <property type="entry name" value="MutL/Mlh/Pms-like"/>
</dbReference>
<name>A0AA96GB05_9BACT</name>
<dbReference type="InterPro" id="IPR042120">
    <property type="entry name" value="MutL_C_dimsub"/>
</dbReference>
<dbReference type="FunFam" id="3.30.565.10:FF:000003">
    <property type="entry name" value="DNA mismatch repair endonuclease MutL"/>
    <property type="match status" value="1"/>
</dbReference>
<dbReference type="Gene3D" id="3.30.1370.100">
    <property type="entry name" value="MutL, C-terminal domain, regulatory subdomain"/>
    <property type="match status" value="1"/>
</dbReference>